<feature type="transmembrane region" description="Helical" evidence="2">
    <location>
        <begin position="32"/>
        <end position="51"/>
    </location>
</feature>
<feature type="transmembrane region" description="Helical" evidence="2">
    <location>
        <begin position="7"/>
        <end position="26"/>
    </location>
</feature>
<feature type="transmembrane region" description="Helical" evidence="2">
    <location>
        <begin position="154"/>
        <end position="173"/>
    </location>
</feature>
<keyword evidence="4" id="KW-1185">Reference proteome</keyword>
<dbReference type="Proteomes" id="UP000326546">
    <property type="component" value="Chromosome"/>
</dbReference>
<keyword evidence="2" id="KW-0472">Membrane</keyword>
<name>A0A5J6V2P8_9MICO</name>
<proteinExistence type="predicted"/>
<feature type="transmembrane region" description="Helical" evidence="2">
    <location>
        <begin position="270"/>
        <end position="292"/>
    </location>
</feature>
<evidence type="ECO:0000256" key="2">
    <source>
        <dbReference type="SAM" id="Phobius"/>
    </source>
</evidence>
<feature type="transmembrane region" description="Helical" evidence="2">
    <location>
        <begin position="71"/>
        <end position="92"/>
    </location>
</feature>
<evidence type="ECO:0000313" key="3">
    <source>
        <dbReference type="EMBL" id="QFG67947.1"/>
    </source>
</evidence>
<sequence>MTRVLHWMPRALSLMLAVVAGVALVAPRNTWFVFPVGAVWAATAVVLLAFIGGARTGNAMARAVARRPARAVALGTVLGGVLILAHLPLALIDFGWDARQVYWAVEKLADGRGLSQGGVEYFAKYPNNIPLLALMYGGVTIGSGLGLPVLAGMLAVQTAGMLVVLWCLGSTLVRLGRPGAVWPAQALATVLLGLNAQAAIPYSDLPTAALVALALWAVVRAWTGAGGAWWAVALAALVLAVSLKAYAVALALGALALVPALAQRRGRVRAGAVVLGVLATLVVGVVGVHAGAARFTELPEERRAQATEPYPVEHFLAMGTYDSQDPSPTRAYGAWNWEHASAMRHEPDPDVRREISRQKIGQQVGERGVVGNLEFLTKKVAWTWGDGTFAAHWEGDDRTQPGLLPGSWGQMQQWHIGSGEPYRQHVAPLVQGLWVAVLLITSVGLWRARAHPWVAACALTLLVLTAYLSIFETRARYLVALLPVLLLLTGLTAGQARAGKSRPAAAARESAHAGVRGLTGLRPQRTVGNTPRP</sequence>
<feature type="transmembrane region" description="Helical" evidence="2">
    <location>
        <begin position="426"/>
        <end position="446"/>
    </location>
</feature>
<protein>
    <recommendedName>
        <fullName evidence="5">Glycosyltransferase RgtA/B/C/D-like domain-containing protein</fullName>
    </recommendedName>
</protein>
<evidence type="ECO:0008006" key="5">
    <source>
        <dbReference type="Google" id="ProtNLM"/>
    </source>
</evidence>
<dbReference type="RefSeq" id="WP_158060339.1">
    <property type="nucleotide sequence ID" value="NZ_CP044427.1"/>
</dbReference>
<keyword evidence="2" id="KW-0812">Transmembrane</keyword>
<evidence type="ECO:0000313" key="4">
    <source>
        <dbReference type="Proteomes" id="UP000326546"/>
    </source>
</evidence>
<feature type="transmembrane region" description="Helical" evidence="2">
    <location>
        <begin position="205"/>
        <end position="223"/>
    </location>
</feature>
<dbReference type="OrthoDB" id="4923806at2"/>
<evidence type="ECO:0000256" key="1">
    <source>
        <dbReference type="SAM" id="MobiDB-lite"/>
    </source>
</evidence>
<accession>A0A5J6V2P8</accession>
<reference evidence="3 4" key="1">
    <citation type="submission" date="2019-09" db="EMBL/GenBank/DDBJ databases">
        <title>Serinicoccus pratensis sp. nov., isolated from meadow soil.</title>
        <authorList>
            <person name="Zhang W."/>
        </authorList>
    </citation>
    <scope>NUCLEOTIDE SEQUENCE [LARGE SCALE GENOMIC DNA]</scope>
    <source>
        <strain evidence="3 4">W204</strain>
    </source>
</reference>
<organism evidence="3 4">
    <name type="scientific">Ornithinimicrobium pratense</name>
    <dbReference type="NCBI Taxonomy" id="2593973"/>
    <lineage>
        <taxon>Bacteria</taxon>
        <taxon>Bacillati</taxon>
        <taxon>Actinomycetota</taxon>
        <taxon>Actinomycetes</taxon>
        <taxon>Micrococcales</taxon>
        <taxon>Ornithinimicrobiaceae</taxon>
        <taxon>Ornithinimicrobium</taxon>
    </lineage>
</organism>
<feature type="region of interest" description="Disordered" evidence="1">
    <location>
        <begin position="502"/>
        <end position="533"/>
    </location>
</feature>
<dbReference type="KEGG" id="serw:FY030_03740"/>
<feature type="transmembrane region" description="Helical" evidence="2">
    <location>
        <begin position="179"/>
        <end position="198"/>
    </location>
</feature>
<feature type="transmembrane region" description="Helical" evidence="2">
    <location>
        <begin position="453"/>
        <end position="471"/>
    </location>
</feature>
<feature type="transmembrane region" description="Helical" evidence="2">
    <location>
        <begin position="477"/>
        <end position="494"/>
    </location>
</feature>
<keyword evidence="2" id="KW-1133">Transmembrane helix</keyword>
<dbReference type="EMBL" id="CP044427">
    <property type="protein sequence ID" value="QFG67947.1"/>
    <property type="molecule type" value="Genomic_DNA"/>
</dbReference>
<dbReference type="AlphaFoldDB" id="A0A5J6V2P8"/>
<feature type="transmembrane region" description="Helical" evidence="2">
    <location>
        <begin position="229"/>
        <end position="258"/>
    </location>
</feature>
<gene>
    <name evidence="3" type="ORF">FY030_03740</name>
</gene>